<accession>A0A6J5RZ70</accession>
<evidence type="ECO:0000313" key="3">
    <source>
        <dbReference type="EMBL" id="CAB4180820.1"/>
    </source>
</evidence>
<reference evidence="4" key="1">
    <citation type="submission" date="2020-05" db="EMBL/GenBank/DDBJ databases">
        <authorList>
            <person name="Chiriac C."/>
            <person name="Salcher M."/>
            <person name="Ghai R."/>
            <person name="Kavagutti S V."/>
        </authorList>
    </citation>
    <scope>NUCLEOTIDE SEQUENCE</scope>
</reference>
<dbReference type="Pfam" id="PF24175">
    <property type="entry name" value="SU10_adaptor"/>
    <property type="match status" value="1"/>
</dbReference>
<organism evidence="4">
    <name type="scientific">uncultured Caudovirales phage</name>
    <dbReference type="NCBI Taxonomy" id="2100421"/>
    <lineage>
        <taxon>Viruses</taxon>
        <taxon>Duplodnaviria</taxon>
        <taxon>Heunggongvirae</taxon>
        <taxon>Uroviricota</taxon>
        <taxon>Caudoviricetes</taxon>
        <taxon>Peduoviridae</taxon>
        <taxon>Maltschvirus</taxon>
        <taxon>Maltschvirus maltsch</taxon>
    </lineage>
</organism>
<name>A0A6J5RZ70_9CAUD</name>
<dbReference type="EMBL" id="LR797262">
    <property type="protein sequence ID" value="CAB4197544.1"/>
    <property type="molecule type" value="Genomic_DNA"/>
</dbReference>
<evidence type="ECO:0000313" key="1">
    <source>
        <dbReference type="EMBL" id="CAB4168999.1"/>
    </source>
</evidence>
<dbReference type="EMBL" id="LR798374">
    <property type="protein sequence ID" value="CAB5227611.1"/>
    <property type="molecule type" value="Genomic_DNA"/>
</dbReference>
<dbReference type="EMBL" id="LR796840">
    <property type="protein sequence ID" value="CAB4168999.1"/>
    <property type="molecule type" value="Genomic_DNA"/>
</dbReference>
<protein>
    <submittedName>
        <fullName evidence="4">Uncharacterized protein</fullName>
    </submittedName>
</protein>
<dbReference type="EMBL" id="LR797006">
    <property type="protein sequence ID" value="CAB4180820.1"/>
    <property type="molecule type" value="Genomic_DNA"/>
</dbReference>
<gene>
    <name evidence="3" type="ORF">UFOVP1074_8</name>
    <name evidence="4" type="ORF">UFOVP1310_7</name>
    <name evidence="5" type="ORF">UFOVP1424_65</name>
    <name evidence="6" type="ORF">UFOVP1521_65</name>
    <name evidence="1" type="ORF">UFOVP899_30</name>
    <name evidence="2" type="ORF">UFOVP987_29</name>
</gene>
<evidence type="ECO:0000313" key="4">
    <source>
        <dbReference type="EMBL" id="CAB4197544.1"/>
    </source>
</evidence>
<evidence type="ECO:0000313" key="6">
    <source>
        <dbReference type="EMBL" id="CAB5227611.1"/>
    </source>
</evidence>
<proteinExistence type="predicted"/>
<dbReference type="EMBL" id="LR797362">
    <property type="protein sequence ID" value="CAB4211001.1"/>
    <property type="molecule type" value="Genomic_DNA"/>
</dbReference>
<evidence type="ECO:0000313" key="5">
    <source>
        <dbReference type="EMBL" id="CAB4211001.1"/>
    </source>
</evidence>
<evidence type="ECO:0000313" key="2">
    <source>
        <dbReference type="EMBL" id="CAB4176422.1"/>
    </source>
</evidence>
<dbReference type="InterPro" id="IPR056209">
    <property type="entry name" value="SU10_adaptor"/>
</dbReference>
<dbReference type="EMBL" id="LR796935">
    <property type="protein sequence ID" value="CAB4176422.1"/>
    <property type="molecule type" value="Genomic_DNA"/>
</dbReference>
<sequence length="217" mass="24861">MPLVQNDYFGLVNDIQQYMQNSSLSLSNEIPRFISNAQQAIALDLKSIEDRVTRDFIISAGQPTFSKPIDYKNLSTFYIFTANPATPTLFNVLTPLKSASLDYCYKYAPNQSILATPEYIAEADVYNFLIAPTPNQNYAARIIYYQLPLAISELTPTNTLTNNAYNLLLYRCLLEAIPYEKADERTKYDQLYADTLGKYQREEQMRKTSGFFTRSLQ</sequence>